<evidence type="ECO:0000313" key="2">
    <source>
        <dbReference type="EMBL" id="KAF2640130.1"/>
    </source>
</evidence>
<proteinExistence type="predicted"/>
<feature type="region of interest" description="Disordered" evidence="1">
    <location>
        <begin position="1"/>
        <end position="21"/>
    </location>
</feature>
<accession>A0A6A6RXQ3</accession>
<evidence type="ECO:0000313" key="3">
    <source>
        <dbReference type="Proteomes" id="UP000799753"/>
    </source>
</evidence>
<sequence length="104" mass="11462">MLPESVGGPIREYADSEESNDNVHPFAGLFDAFTRIVPLDEGDVSECIESGTTQSFDEGYEIMCSAGLESMGASVKVDAVEFNLPPSTLCIDYILRNQDYQKRM</sequence>
<name>A0A6A6RXQ3_9PLEO</name>
<gene>
    <name evidence="2" type="ORF">P280DRAFT_518554</name>
</gene>
<evidence type="ECO:0000256" key="1">
    <source>
        <dbReference type="SAM" id="MobiDB-lite"/>
    </source>
</evidence>
<protein>
    <submittedName>
        <fullName evidence="2">Uncharacterized protein</fullName>
    </submittedName>
</protein>
<reference evidence="2" key="1">
    <citation type="journal article" date="2020" name="Stud. Mycol.">
        <title>101 Dothideomycetes genomes: a test case for predicting lifestyles and emergence of pathogens.</title>
        <authorList>
            <person name="Haridas S."/>
            <person name="Albert R."/>
            <person name="Binder M."/>
            <person name="Bloem J."/>
            <person name="Labutti K."/>
            <person name="Salamov A."/>
            <person name="Andreopoulos B."/>
            <person name="Baker S."/>
            <person name="Barry K."/>
            <person name="Bills G."/>
            <person name="Bluhm B."/>
            <person name="Cannon C."/>
            <person name="Castanera R."/>
            <person name="Culley D."/>
            <person name="Daum C."/>
            <person name="Ezra D."/>
            <person name="Gonzalez J."/>
            <person name="Henrissat B."/>
            <person name="Kuo A."/>
            <person name="Liang C."/>
            <person name="Lipzen A."/>
            <person name="Lutzoni F."/>
            <person name="Magnuson J."/>
            <person name="Mondo S."/>
            <person name="Nolan M."/>
            <person name="Ohm R."/>
            <person name="Pangilinan J."/>
            <person name="Park H.-J."/>
            <person name="Ramirez L."/>
            <person name="Alfaro M."/>
            <person name="Sun H."/>
            <person name="Tritt A."/>
            <person name="Yoshinaga Y."/>
            <person name="Zwiers L.-H."/>
            <person name="Turgeon B."/>
            <person name="Goodwin S."/>
            <person name="Spatafora J."/>
            <person name="Crous P."/>
            <person name="Grigoriev I."/>
        </authorList>
    </citation>
    <scope>NUCLEOTIDE SEQUENCE</scope>
    <source>
        <strain evidence="2">CBS 473.64</strain>
    </source>
</reference>
<dbReference type="AlphaFoldDB" id="A0A6A6RXQ3"/>
<dbReference type="Proteomes" id="UP000799753">
    <property type="component" value="Unassembled WGS sequence"/>
</dbReference>
<dbReference type="EMBL" id="MU006785">
    <property type="protein sequence ID" value="KAF2640130.1"/>
    <property type="molecule type" value="Genomic_DNA"/>
</dbReference>
<organism evidence="2 3">
    <name type="scientific">Massarina eburnea CBS 473.64</name>
    <dbReference type="NCBI Taxonomy" id="1395130"/>
    <lineage>
        <taxon>Eukaryota</taxon>
        <taxon>Fungi</taxon>
        <taxon>Dikarya</taxon>
        <taxon>Ascomycota</taxon>
        <taxon>Pezizomycotina</taxon>
        <taxon>Dothideomycetes</taxon>
        <taxon>Pleosporomycetidae</taxon>
        <taxon>Pleosporales</taxon>
        <taxon>Massarineae</taxon>
        <taxon>Massarinaceae</taxon>
        <taxon>Massarina</taxon>
    </lineage>
</organism>
<keyword evidence="3" id="KW-1185">Reference proteome</keyword>